<sequence length="88" mass="9987">MKTEMVRARVSSELKHESEIILSELGMSMSDAIRIFLSQVKLRHEFPVELKVPNQDTLKAMQESVIDETYDSADDLFSDILGSRSAKN</sequence>
<dbReference type="Gene3D" id="1.10.1220.10">
    <property type="entry name" value="Met repressor-like"/>
    <property type="match status" value="1"/>
</dbReference>
<comment type="caution">
    <text evidence="3">The sequence shown here is derived from an EMBL/GenBank/DDBJ whole genome shotgun (WGS) entry which is preliminary data.</text>
</comment>
<evidence type="ECO:0000313" key="3">
    <source>
        <dbReference type="EMBL" id="OEF95080.1"/>
    </source>
</evidence>
<dbReference type="EMBL" id="AJZD02000019">
    <property type="protein sequence ID" value="OEF95080.1"/>
    <property type="molecule type" value="Genomic_DNA"/>
</dbReference>
<dbReference type="NCBIfam" id="TIGR02384">
    <property type="entry name" value="RelB_DinJ"/>
    <property type="match status" value="1"/>
</dbReference>
<dbReference type="InterPro" id="IPR007337">
    <property type="entry name" value="RelB/DinJ"/>
</dbReference>
<dbReference type="AlphaFoldDB" id="A0A1E5FX58"/>
<keyword evidence="2" id="KW-1277">Toxin-antitoxin system</keyword>
<name>A0A1E5FX58_VIBSP</name>
<dbReference type="InterPro" id="IPR026262">
    <property type="entry name" value="DinJ"/>
</dbReference>
<comment type="similarity">
    <text evidence="1">Belongs to the RelB/DinJ antitoxin family.</text>
</comment>
<dbReference type="Pfam" id="PF04221">
    <property type="entry name" value="RelB"/>
    <property type="match status" value="1"/>
</dbReference>
<dbReference type="GO" id="GO:0006351">
    <property type="term" value="P:DNA-templated transcription"/>
    <property type="evidence" value="ECO:0007669"/>
    <property type="project" value="TreeGrafter"/>
</dbReference>
<dbReference type="InterPro" id="IPR013321">
    <property type="entry name" value="Arc_rbn_hlx_hlx"/>
</dbReference>
<organism evidence="3 4">
    <name type="scientific">Vibrio splendidus 12E03</name>
    <dbReference type="NCBI Taxonomy" id="1191305"/>
    <lineage>
        <taxon>Bacteria</taxon>
        <taxon>Pseudomonadati</taxon>
        <taxon>Pseudomonadota</taxon>
        <taxon>Gammaproteobacteria</taxon>
        <taxon>Vibrionales</taxon>
        <taxon>Vibrionaceae</taxon>
        <taxon>Vibrio</taxon>
    </lineage>
</organism>
<dbReference type="PANTHER" id="PTHR38781:SF1">
    <property type="entry name" value="ANTITOXIN DINJ-RELATED"/>
    <property type="match status" value="1"/>
</dbReference>
<protein>
    <submittedName>
        <fullName evidence="3">Relb antitoxin</fullName>
    </submittedName>
</protein>
<gene>
    <name evidence="3" type="ORF">A142_15255</name>
</gene>
<reference evidence="3 4" key="1">
    <citation type="journal article" date="2012" name="Science">
        <title>Ecological populations of bacteria act as socially cohesive units of antibiotic production and resistance.</title>
        <authorList>
            <person name="Cordero O.X."/>
            <person name="Wildschutte H."/>
            <person name="Kirkup B."/>
            <person name="Proehl S."/>
            <person name="Ngo L."/>
            <person name="Hussain F."/>
            <person name="Le Roux F."/>
            <person name="Mincer T."/>
            <person name="Polz M.F."/>
        </authorList>
    </citation>
    <scope>NUCLEOTIDE SEQUENCE [LARGE SCALE GENOMIC DNA]</scope>
    <source>
        <strain evidence="3 4">12E03</strain>
    </source>
</reference>
<dbReference type="RefSeq" id="WP_020628667.1">
    <property type="nucleotide sequence ID" value="NZ_AJZD02000019.1"/>
</dbReference>
<dbReference type="PIRSF" id="PIRSF003108">
    <property type="entry name" value="DinJ"/>
    <property type="match status" value="1"/>
</dbReference>
<dbReference type="GO" id="GO:0044010">
    <property type="term" value="P:single-species biofilm formation"/>
    <property type="evidence" value="ECO:0007669"/>
    <property type="project" value="InterPro"/>
</dbReference>
<dbReference type="Proteomes" id="UP000094802">
    <property type="component" value="Unassembled WGS sequence"/>
</dbReference>
<dbReference type="GO" id="GO:0000987">
    <property type="term" value="F:cis-regulatory region sequence-specific DNA binding"/>
    <property type="evidence" value="ECO:0007669"/>
    <property type="project" value="InterPro"/>
</dbReference>
<dbReference type="GO" id="GO:0006355">
    <property type="term" value="P:regulation of DNA-templated transcription"/>
    <property type="evidence" value="ECO:0007669"/>
    <property type="project" value="InterPro"/>
</dbReference>
<accession>A0A1E5FX58</accession>
<dbReference type="PANTHER" id="PTHR38781">
    <property type="entry name" value="ANTITOXIN DINJ-RELATED"/>
    <property type="match status" value="1"/>
</dbReference>
<dbReference type="GO" id="GO:0015643">
    <property type="term" value="F:toxic substance binding"/>
    <property type="evidence" value="ECO:0007669"/>
    <property type="project" value="InterPro"/>
</dbReference>
<evidence type="ECO:0000256" key="1">
    <source>
        <dbReference type="ARBA" id="ARBA00010562"/>
    </source>
</evidence>
<evidence type="ECO:0000313" key="4">
    <source>
        <dbReference type="Proteomes" id="UP000094802"/>
    </source>
</evidence>
<proteinExistence type="inferred from homology"/>
<evidence type="ECO:0000256" key="2">
    <source>
        <dbReference type="ARBA" id="ARBA00022649"/>
    </source>
</evidence>